<dbReference type="EMBL" id="JPRL01000004">
    <property type="protein sequence ID" value="KFF02623.1"/>
    <property type="molecule type" value="Genomic_DNA"/>
</dbReference>
<dbReference type="PROSITE" id="PS51257">
    <property type="entry name" value="PROKAR_LIPOPROTEIN"/>
    <property type="match status" value="1"/>
</dbReference>
<dbReference type="eggNOG" id="ENOG5030Z4M">
    <property type="taxonomic scope" value="Bacteria"/>
</dbReference>
<reference evidence="1 2" key="1">
    <citation type="submission" date="2014-07" db="EMBL/GenBank/DDBJ databases">
        <title>Genome of Flavobacterium reichenbachii LMG 25512.</title>
        <authorList>
            <person name="Stropko S.J."/>
            <person name="Pipes S.E."/>
            <person name="Newman J.D."/>
        </authorList>
    </citation>
    <scope>NUCLEOTIDE SEQUENCE [LARGE SCALE GENOMIC DNA]</scope>
    <source>
        <strain evidence="1 2">LMG 25512</strain>
    </source>
</reference>
<sequence>MIKIKYKLLTIILAFLFYSCNKELSNDEKFIESLSNDVDFNLPLHNESLKILIDKNDTVYSTSLRQLYEINNRNYKDYKDFDSFLIKAINEDLLSKSDLLKNSEYSFTLSEKLLHNYDNKGLDYLIKTYCEKSNSKNKYYIISGLSLNEKQSLMFFFFKNNYYVMQNDDSGKYVLINKNL</sequence>
<protein>
    <recommendedName>
        <fullName evidence="3">Lipoprotein</fullName>
    </recommendedName>
</protein>
<dbReference type="Proteomes" id="UP000028715">
    <property type="component" value="Unassembled WGS sequence"/>
</dbReference>
<gene>
    <name evidence="1" type="ORF">IW19_23440</name>
</gene>
<accession>A0A085ZDV9</accession>
<keyword evidence="2" id="KW-1185">Reference proteome</keyword>
<dbReference type="RefSeq" id="WP_035689930.1">
    <property type="nucleotide sequence ID" value="NZ_JPRL01000004.1"/>
</dbReference>
<comment type="caution">
    <text evidence="1">The sequence shown here is derived from an EMBL/GenBank/DDBJ whole genome shotgun (WGS) entry which is preliminary data.</text>
</comment>
<evidence type="ECO:0008006" key="3">
    <source>
        <dbReference type="Google" id="ProtNLM"/>
    </source>
</evidence>
<dbReference type="OrthoDB" id="1358715at2"/>
<proteinExistence type="predicted"/>
<evidence type="ECO:0000313" key="1">
    <source>
        <dbReference type="EMBL" id="KFF02623.1"/>
    </source>
</evidence>
<dbReference type="AlphaFoldDB" id="A0A085ZDV9"/>
<name>A0A085ZDV9_9FLAO</name>
<evidence type="ECO:0000313" key="2">
    <source>
        <dbReference type="Proteomes" id="UP000028715"/>
    </source>
</evidence>
<organism evidence="1 2">
    <name type="scientific">Flavobacterium reichenbachii</name>
    <dbReference type="NCBI Taxonomy" id="362418"/>
    <lineage>
        <taxon>Bacteria</taxon>
        <taxon>Pseudomonadati</taxon>
        <taxon>Bacteroidota</taxon>
        <taxon>Flavobacteriia</taxon>
        <taxon>Flavobacteriales</taxon>
        <taxon>Flavobacteriaceae</taxon>
        <taxon>Flavobacterium</taxon>
    </lineage>
</organism>